<dbReference type="OrthoDB" id="3226064at2759"/>
<evidence type="ECO:0008006" key="4">
    <source>
        <dbReference type="Google" id="ProtNLM"/>
    </source>
</evidence>
<sequence>MSSSTSSSSPASMLTAGKIFALPSELLEQTLILTASSRFPSAIAALGRTCRYFHRLIYHSPDNHLWRQVFLAIFDDPRPLSRLLRCANAAGPMSDSGPSTDTPFDWAGEFMRRMDAARLIRKHTQLTPSVLDMLSDDQEIENIPFNLTGALETILSVLETALPFSPHKHDEFIPLAPVFPPIIILHASPIPFPDQFKSRNAAWVEEVLQNGYPPALVKRYLIAGHLQHLQSRSKPPEPDPLALWRTTDEAKLFHKLVFLKGFIPVPPESKPQQSTGTSDVIVRSSRQSSTEQIAAAREMARNRVYNMRYLMAERSWGPFLPGGTVKMRQPNSKATHATFPSFEQELSRYMLSVSSADDISDEEDPEWVPGDNDLDDDDDDVGEEVGFVFTRRRYMDPTFVRPLPHQVIPDYSFLSSARLLVETNLREALAVDTNDAAVNSESVGASVNRIVDAFGCLDLTRMGAAPAFWSDSWTMSGVGEDGGRKEQTCSASEGGNGKGKAKACDVVEGWDWAGVTGTWKRSVCWLDYRDLLLHNLNGHSGETPLEETMRIFPMTLRVSGYSKPPEPSPADLQHASSRELESLVWKFPVIHVDGESKGSDHDSNIIRKVTGTVRMIADGAVRWSLMSCYPGEDLPEWQTEGIQVGSIGSAVGIIGMWTGAEHASTDPLGPIWAWKVA</sequence>
<protein>
    <recommendedName>
        <fullName evidence="4">F-box domain-containing protein</fullName>
    </recommendedName>
</protein>
<dbReference type="EMBL" id="LUEZ02000085">
    <property type="protein sequence ID" value="RDB18929.1"/>
    <property type="molecule type" value="Genomic_DNA"/>
</dbReference>
<evidence type="ECO:0000313" key="2">
    <source>
        <dbReference type="EMBL" id="RDB18929.1"/>
    </source>
</evidence>
<dbReference type="InParanoid" id="A0A369JA09"/>
<organism evidence="2 3">
    <name type="scientific">Hypsizygus marmoreus</name>
    <name type="common">White beech mushroom</name>
    <name type="synonym">Agaricus marmoreus</name>
    <dbReference type="NCBI Taxonomy" id="39966"/>
    <lineage>
        <taxon>Eukaryota</taxon>
        <taxon>Fungi</taxon>
        <taxon>Dikarya</taxon>
        <taxon>Basidiomycota</taxon>
        <taxon>Agaricomycotina</taxon>
        <taxon>Agaricomycetes</taxon>
        <taxon>Agaricomycetidae</taxon>
        <taxon>Agaricales</taxon>
        <taxon>Tricholomatineae</taxon>
        <taxon>Lyophyllaceae</taxon>
        <taxon>Hypsizygus</taxon>
    </lineage>
</organism>
<keyword evidence="3" id="KW-1185">Reference proteome</keyword>
<feature type="region of interest" description="Disordered" evidence="1">
    <location>
        <begin position="360"/>
        <end position="381"/>
    </location>
</feature>
<name>A0A369JA09_HYPMA</name>
<comment type="caution">
    <text evidence="2">The sequence shown here is derived from an EMBL/GenBank/DDBJ whole genome shotgun (WGS) entry which is preliminary data.</text>
</comment>
<proteinExistence type="predicted"/>
<evidence type="ECO:0000313" key="3">
    <source>
        <dbReference type="Proteomes" id="UP000076154"/>
    </source>
</evidence>
<gene>
    <name evidence="2" type="ORF">Hypma_014374</name>
</gene>
<dbReference type="SUPFAM" id="SSF81383">
    <property type="entry name" value="F-box domain"/>
    <property type="match status" value="1"/>
</dbReference>
<dbReference type="STRING" id="39966.A0A369JA09"/>
<dbReference type="Proteomes" id="UP000076154">
    <property type="component" value="Unassembled WGS sequence"/>
</dbReference>
<dbReference type="InterPro" id="IPR036047">
    <property type="entry name" value="F-box-like_dom_sf"/>
</dbReference>
<feature type="region of interest" description="Disordered" evidence="1">
    <location>
        <begin position="479"/>
        <end position="500"/>
    </location>
</feature>
<dbReference type="AlphaFoldDB" id="A0A369JA09"/>
<accession>A0A369JA09</accession>
<reference evidence="2" key="1">
    <citation type="submission" date="2018-04" db="EMBL/GenBank/DDBJ databases">
        <title>Whole genome sequencing of Hypsizygus marmoreus.</title>
        <authorList>
            <person name="Choi I.-G."/>
            <person name="Min B."/>
            <person name="Kim J.-G."/>
            <person name="Kim S."/>
            <person name="Oh Y.-L."/>
            <person name="Kong W.-S."/>
            <person name="Park H."/>
            <person name="Jeong J."/>
            <person name="Song E.-S."/>
        </authorList>
    </citation>
    <scope>NUCLEOTIDE SEQUENCE [LARGE SCALE GENOMIC DNA]</scope>
    <source>
        <strain evidence="2">51987-8</strain>
    </source>
</reference>
<evidence type="ECO:0000256" key="1">
    <source>
        <dbReference type="SAM" id="MobiDB-lite"/>
    </source>
</evidence>